<reference evidence="1" key="2">
    <citation type="submission" date="2020-09" db="EMBL/GenBank/DDBJ databases">
        <authorList>
            <person name="Sun Q."/>
            <person name="Kim S."/>
        </authorList>
    </citation>
    <scope>NUCLEOTIDE SEQUENCE</scope>
    <source>
        <strain evidence="1">KCTC 12870</strain>
    </source>
</reference>
<accession>A0A8J3DHH9</accession>
<comment type="caution">
    <text evidence="1">The sequence shown here is derived from an EMBL/GenBank/DDBJ whole genome shotgun (WGS) entry which is preliminary data.</text>
</comment>
<dbReference type="EMBL" id="BMXG01000003">
    <property type="protein sequence ID" value="GHB93424.1"/>
    <property type="molecule type" value="Genomic_DNA"/>
</dbReference>
<proteinExistence type="predicted"/>
<name>A0A8J3DHH9_9BACT</name>
<dbReference type="Proteomes" id="UP000642829">
    <property type="component" value="Unassembled WGS sequence"/>
</dbReference>
<gene>
    <name evidence="1" type="ORF">GCM10007047_06090</name>
</gene>
<evidence type="ECO:0000313" key="1">
    <source>
        <dbReference type="EMBL" id="GHB93424.1"/>
    </source>
</evidence>
<reference evidence="1" key="1">
    <citation type="journal article" date="2014" name="Int. J. Syst. Evol. Microbiol.">
        <title>Complete genome sequence of Corynebacterium casei LMG S-19264T (=DSM 44701T), isolated from a smear-ripened cheese.</title>
        <authorList>
            <consortium name="US DOE Joint Genome Institute (JGI-PGF)"/>
            <person name="Walter F."/>
            <person name="Albersmeier A."/>
            <person name="Kalinowski J."/>
            <person name="Ruckert C."/>
        </authorList>
    </citation>
    <scope>NUCLEOTIDE SEQUENCE</scope>
    <source>
        <strain evidence="1">KCTC 12870</strain>
    </source>
</reference>
<keyword evidence="2" id="KW-1185">Reference proteome</keyword>
<sequence>MGPDQRVSASAIFIRENGDPQISAIAADDPRRFWQGVWDSSSKGLNPGEATPNQSALGWVRDPNVEHLGWLVSGVETMQGDLSGTDFTPEPNGEAPTGFVRLVAGDSVGDTNITDFVYAPKVDVENGTSTTLGKYAYWISDESQKAPVNLVDGRYLGAATSLQEQEFRKEYSSSRYSLMAPEKVGLQVLNGLASYDLEQESLASALERISLFSDIVLADPQVDQWKTILPQYYHDLGIKTNMLQVDVSNGGLKKDLSLLFELSDEDFSNSPFAGNPRTDRSDNPPYDDVSVYRDEFTEGPVSYLYKYNIPEISNEAYLRGPSWDYLRDYYQLYKHYSVGESYRARPYRPNTVDHNNTGDSKLQGIKRTFVSMFETKGGNVGINNNTVSTKSKLGDEYLNGGQQVQIPRLTRHQVAPVVVRFYYIFSLAQVTPSEGLGKIARDDSGAPIKIEGNDWNYVIENFGQTTAMTMMVQPVAVLWNPYNVPIEFSGYKIALEKPEITFGLSWSEMSGGVAVDRGYEASLGNLLNDASPAKDSNGNTLGSFRDNLEFVIGNPPDGDEPIVLKPGELQLFSMQQADPIQVGDIIIHEETLFLEPGWSTTGGLVFYRALDSVHRSNVKVNGVNVPIVTDNIPIGSAVTIHDIYWGKPNAADNSGVFSFKWYDFLLDDSLLGFDSIEHGGDINTEDFLLRGQAGTYKRPSGLSPQGEFNSIRGQVISPIQVTGSFSKKYPFMALEIRLNPAYSTPSSSVDDGIPLEMLGSMNPFGLLGTTEHSGNTVPGRYQLFVHPLNGEPSLNFLKPELSVGTDANTLFGYSYSNSSVGGNPGSNTVVLQEVPTAPLWSLGSLQHANTSLSSYEPRNAIANSQASLFVANNDFDLSETWSEGSWSNHATIADVSFLSNHALFDTYFFSSLAPGPSETSVGDRIDGLAAAAIVDGKPSLPNKRFDYMGDSDMNALAEELKAEDGYLKTAANWSVEGGFNVNSTSVDAWKAFLASNLGRDFQYIDEEGLEQASTNGTLFSRFGIPNSTVRDENNPRDDWYAPHALTVNQISRLAEEIVEQVKERGPFLSLADFVNRRPGSLEEDHRKQGALAAAIEASGINDRIRSRGTDAYGDYVDSGLYQENTLDTTSAGAPGWLTQADVLTPLAPYLSARSDTFIIRAYGESGGGFDGVPSAGVWCEAIVQRLPDYIGPEDNDAWDEINGLSSTNQKFGRRFVVVGFHWLSEDEI</sequence>
<protein>
    <submittedName>
        <fullName evidence="1">Uncharacterized protein</fullName>
    </submittedName>
</protein>
<evidence type="ECO:0000313" key="2">
    <source>
        <dbReference type="Proteomes" id="UP000642829"/>
    </source>
</evidence>
<organism evidence="1 2">
    <name type="scientific">Cerasicoccus arenae</name>
    <dbReference type="NCBI Taxonomy" id="424488"/>
    <lineage>
        <taxon>Bacteria</taxon>
        <taxon>Pseudomonadati</taxon>
        <taxon>Verrucomicrobiota</taxon>
        <taxon>Opitutia</taxon>
        <taxon>Puniceicoccales</taxon>
        <taxon>Cerasicoccaceae</taxon>
        <taxon>Cerasicoccus</taxon>
    </lineage>
</organism>
<dbReference type="AlphaFoldDB" id="A0A8J3DHH9"/>